<accession>A0A1I3Q9L2</accession>
<keyword evidence="3" id="KW-0805">Transcription regulation</keyword>
<dbReference type="CDD" id="cd07377">
    <property type="entry name" value="WHTH_GntR"/>
    <property type="match status" value="1"/>
</dbReference>
<dbReference type="Pfam" id="PF00392">
    <property type="entry name" value="GntR"/>
    <property type="match status" value="1"/>
</dbReference>
<dbReference type="GO" id="GO:0008483">
    <property type="term" value="F:transaminase activity"/>
    <property type="evidence" value="ECO:0007669"/>
    <property type="project" value="UniProtKB-KW"/>
</dbReference>
<evidence type="ECO:0000256" key="2">
    <source>
        <dbReference type="ARBA" id="ARBA00022898"/>
    </source>
</evidence>
<dbReference type="Gene3D" id="3.40.640.10">
    <property type="entry name" value="Type I PLP-dependent aspartate aminotransferase-like (Major domain)"/>
    <property type="match status" value="1"/>
</dbReference>
<dbReference type="InterPro" id="IPR000524">
    <property type="entry name" value="Tscrpt_reg_HTH_GntR"/>
</dbReference>
<gene>
    <name evidence="7" type="ORF">SAMN04488138_103282</name>
</gene>
<dbReference type="RefSeq" id="WP_066608047.1">
    <property type="nucleotide sequence ID" value="NZ_FORY01000003.1"/>
</dbReference>
<name>A0A1I3Q9L2_9RHOB</name>
<dbReference type="SUPFAM" id="SSF46785">
    <property type="entry name" value="Winged helix' DNA-binding domain"/>
    <property type="match status" value="1"/>
</dbReference>
<dbReference type="EMBL" id="FORY01000003">
    <property type="protein sequence ID" value="SFJ30803.1"/>
    <property type="molecule type" value="Genomic_DNA"/>
</dbReference>
<proteinExistence type="inferred from homology"/>
<reference evidence="7 8" key="1">
    <citation type="submission" date="2016-10" db="EMBL/GenBank/DDBJ databases">
        <authorList>
            <person name="de Groot N.N."/>
        </authorList>
    </citation>
    <scope>NUCLEOTIDE SEQUENCE [LARGE SCALE GENOMIC DNA]</scope>
    <source>
        <strain evidence="7 8">CGMCC 1.8891</strain>
    </source>
</reference>
<dbReference type="PANTHER" id="PTHR46577">
    <property type="entry name" value="HTH-TYPE TRANSCRIPTIONAL REGULATORY PROTEIN GABR"/>
    <property type="match status" value="1"/>
</dbReference>
<comment type="similarity">
    <text evidence="1">In the C-terminal section; belongs to the class-I pyridoxal-phosphate-dependent aminotransferase family.</text>
</comment>
<sequence>MSHWPLTPEDITRPAYRSLAQAIAAAISAGNLRTGDRLPTHRQLAWELDVSVQTVSRAYEELIRADLVVGEVGRGTFVNSLPPDSLETPWHSTAAALPRFDLSIMTPVALPEMEQAWAESLSRMSGHLGPEIIHELRPEQIAERYADMATGWLARCGLVVGKRRVLITNGVTPAMFVALSSALIPGDIIATEGLTTHTLIQSARLLNLQLQGIACDERGMIPEALVAAAEESAGQMKAVFLMPAGAGPNPRVMDKARRDALAKAALETGLTVLESDPLGPLPARRSPPICGLVPRQGFYFTGLTKCLSPGLRLGFLVMPEGLFEHVTSRHLSTSWMATPLIAEIARDWIERGTADRILAAHRVELAARNRLAQSILGPRCEGGLHNLHRWLHLPPEMEEDTFMRRAMEQNVAVAAGAGFAVSDHRPAVRLCLGAGGRRDLERALRTLAKVVPEF</sequence>
<keyword evidence="4 7" id="KW-0238">DNA-binding</keyword>
<evidence type="ECO:0000313" key="8">
    <source>
        <dbReference type="Proteomes" id="UP000183299"/>
    </source>
</evidence>
<dbReference type="GO" id="GO:0003700">
    <property type="term" value="F:DNA-binding transcription factor activity"/>
    <property type="evidence" value="ECO:0007669"/>
    <property type="project" value="InterPro"/>
</dbReference>
<dbReference type="Gene3D" id="3.90.1150.10">
    <property type="entry name" value="Aspartate Aminotransferase, domain 1"/>
    <property type="match status" value="1"/>
</dbReference>
<keyword evidence="7" id="KW-0032">Aminotransferase</keyword>
<dbReference type="GeneID" id="98664379"/>
<dbReference type="InterPro" id="IPR051446">
    <property type="entry name" value="HTH_trans_reg/aminotransferase"/>
</dbReference>
<dbReference type="SMART" id="SM00345">
    <property type="entry name" value="HTH_GNTR"/>
    <property type="match status" value="1"/>
</dbReference>
<dbReference type="Gene3D" id="1.10.10.10">
    <property type="entry name" value="Winged helix-like DNA-binding domain superfamily/Winged helix DNA-binding domain"/>
    <property type="match status" value="1"/>
</dbReference>
<evidence type="ECO:0000256" key="1">
    <source>
        <dbReference type="ARBA" id="ARBA00005384"/>
    </source>
</evidence>
<dbReference type="SUPFAM" id="SSF53383">
    <property type="entry name" value="PLP-dependent transferases"/>
    <property type="match status" value="1"/>
</dbReference>
<dbReference type="PANTHER" id="PTHR46577:SF1">
    <property type="entry name" value="HTH-TYPE TRANSCRIPTIONAL REGULATORY PROTEIN GABR"/>
    <property type="match status" value="1"/>
</dbReference>
<dbReference type="OrthoDB" id="9794015at2"/>
<dbReference type="CDD" id="cd00609">
    <property type="entry name" value="AAT_like"/>
    <property type="match status" value="1"/>
</dbReference>
<dbReference type="InterPro" id="IPR036390">
    <property type="entry name" value="WH_DNA-bd_sf"/>
</dbReference>
<dbReference type="Proteomes" id="UP000183299">
    <property type="component" value="Unassembled WGS sequence"/>
</dbReference>
<dbReference type="InterPro" id="IPR015421">
    <property type="entry name" value="PyrdxlP-dep_Trfase_major"/>
</dbReference>
<keyword evidence="8" id="KW-1185">Reference proteome</keyword>
<dbReference type="InterPro" id="IPR036388">
    <property type="entry name" value="WH-like_DNA-bd_sf"/>
</dbReference>
<dbReference type="AlphaFoldDB" id="A0A1I3Q9L2"/>
<keyword evidence="5" id="KW-0804">Transcription</keyword>
<keyword evidence="7" id="KW-0808">Transferase</keyword>
<evidence type="ECO:0000256" key="4">
    <source>
        <dbReference type="ARBA" id="ARBA00023125"/>
    </source>
</evidence>
<protein>
    <submittedName>
        <fullName evidence="7">DNA-binding transcriptional regulator, MocR family, contains an aminotransferase domain</fullName>
    </submittedName>
</protein>
<dbReference type="STRING" id="576117.SAMN04488138_103282"/>
<dbReference type="PROSITE" id="PS50949">
    <property type="entry name" value="HTH_GNTR"/>
    <property type="match status" value="1"/>
</dbReference>
<feature type="domain" description="HTH gntR-type" evidence="6">
    <location>
        <begin position="13"/>
        <end position="81"/>
    </location>
</feature>
<evidence type="ECO:0000256" key="3">
    <source>
        <dbReference type="ARBA" id="ARBA00023015"/>
    </source>
</evidence>
<evidence type="ECO:0000256" key="5">
    <source>
        <dbReference type="ARBA" id="ARBA00023163"/>
    </source>
</evidence>
<dbReference type="GO" id="GO:0003677">
    <property type="term" value="F:DNA binding"/>
    <property type="evidence" value="ECO:0007669"/>
    <property type="project" value="UniProtKB-KW"/>
</dbReference>
<dbReference type="InterPro" id="IPR015422">
    <property type="entry name" value="PyrdxlP-dep_Trfase_small"/>
</dbReference>
<keyword evidence="2" id="KW-0663">Pyridoxal phosphate</keyword>
<organism evidence="7 8">
    <name type="scientific">Celeribacter halophilus</name>
    <dbReference type="NCBI Taxonomy" id="576117"/>
    <lineage>
        <taxon>Bacteria</taxon>
        <taxon>Pseudomonadati</taxon>
        <taxon>Pseudomonadota</taxon>
        <taxon>Alphaproteobacteria</taxon>
        <taxon>Rhodobacterales</taxon>
        <taxon>Roseobacteraceae</taxon>
        <taxon>Celeribacter</taxon>
    </lineage>
</organism>
<dbReference type="InterPro" id="IPR015424">
    <property type="entry name" value="PyrdxlP-dep_Trfase"/>
</dbReference>
<evidence type="ECO:0000259" key="6">
    <source>
        <dbReference type="PROSITE" id="PS50949"/>
    </source>
</evidence>
<evidence type="ECO:0000313" key="7">
    <source>
        <dbReference type="EMBL" id="SFJ30803.1"/>
    </source>
</evidence>